<proteinExistence type="predicted"/>
<protein>
    <submittedName>
        <fullName evidence="1">Uncharacterized protein</fullName>
    </submittedName>
</protein>
<comment type="caution">
    <text evidence="1">The sequence shown here is derived from an EMBL/GenBank/DDBJ whole genome shotgun (WGS) entry which is preliminary data.</text>
</comment>
<dbReference type="EMBL" id="JAHRIM010060258">
    <property type="protein sequence ID" value="MEQ2270638.1"/>
    <property type="molecule type" value="Genomic_DNA"/>
</dbReference>
<sequence>MGHSKNFEEEISGLHAKDKVWWDTAHPPEHTFLHCGTWRWQYLAVEEPVRDKMRDWSRCLPSTSTETRNIQSYNVRSKHTDVRIALTKPKYKVQTLLLKCC</sequence>
<dbReference type="Proteomes" id="UP001444071">
    <property type="component" value="Unassembled WGS sequence"/>
</dbReference>
<evidence type="ECO:0000313" key="1">
    <source>
        <dbReference type="EMBL" id="MEQ2270638.1"/>
    </source>
</evidence>
<evidence type="ECO:0000313" key="2">
    <source>
        <dbReference type="Proteomes" id="UP001444071"/>
    </source>
</evidence>
<organism evidence="1 2">
    <name type="scientific">Xenotaenia resolanae</name>
    <dbReference type="NCBI Taxonomy" id="208358"/>
    <lineage>
        <taxon>Eukaryota</taxon>
        <taxon>Metazoa</taxon>
        <taxon>Chordata</taxon>
        <taxon>Craniata</taxon>
        <taxon>Vertebrata</taxon>
        <taxon>Euteleostomi</taxon>
        <taxon>Actinopterygii</taxon>
        <taxon>Neopterygii</taxon>
        <taxon>Teleostei</taxon>
        <taxon>Neoteleostei</taxon>
        <taxon>Acanthomorphata</taxon>
        <taxon>Ovalentaria</taxon>
        <taxon>Atherinomorphae</taxon>
        <taxon>Cyprinodontiformes</taxon>
        <taxon>Goodeidae</taxon>
        <taxon>Xenotaenia</taxon>
    </lineage>
</organism>
<accession>A0ABV0WP39</accession>
<reference evidence="1 2" key="1">
    <citation type="submission" date="2021-06" db="EMBL/GenBank/DDBJ databases">
        <authorList>
            <person name="Palmer J.M."/>
        </authorList>
    </citation>
    <scope>NUCLEOTIDE SEQUENCE [LARGE SCALE GENOMIC DNA]</scope>
    <source>
        <strain evidence="1 2">XR_2019</strain>
        <tissue evidence="1">Muscle</tissue>
    </source>
</reference>
<gene>
    <name evidence="1" type="ORF">XENORESO_005827</name>
</gene>
<keyword evidence="2" id="KW-1185">Reference proteome</keyword>
<name>A0ABV0WP39_9TELE</name>